<organism evidence="3 4">
    <name type="scientific">Eiseniibacteriota bacterium</name>
    <dbReference type="NCBI Taxonomy" id="2212470"/>
    <lineage>
        <taxon>Bacteria</taxon>
        <taxon>Candidatus Eiseniibacteriota</taxon>
    </lineage>
</organism>
<evidence type="ECO:0000256" key="2">
    <source>
        <dbReference type="ARBA" id="ARBA00023002"/>
    </source>
</evidence>
<reference evidence="3 4" key="1">
    <citation type="journal article" date="2019" name="Nat. Microbiol.">
        <title>Mediterranean grassland soil C-N compound turnover is dependent on rainfall and depth, and is mediated by genomically divergent microorganisms.</title>
        <authorList>
            <person name="Diamond S."/>
            <person name="Andeer P.F."/>
            <person name="Li Z."/>
            <person name="Crits-Christoph A."/>
            <person name="Burstein D."/>
            <person name="Anantharaman K."/>
            <person name="Lane K.R."/>
            <person name="Thomas B.C."/>
            <person name="Pan C."/>
            <person name="Northen T.R."/>
            <person name="Banfield J.F."/>
        </authorList>
    </citation>
    <scope>NUCLEOTIDE SEQUENCE [LARGE SCALE GENOMIC DNA]</scope>
    <source>
        <strain evidence="3">WS_9</strain>
    </source>
</reference>
<dbReference type="InterPro" id="IPR036291">
    <property type="entry name" value="NAD(P)-bd_dom_sf"/>
</dbReference>
<dbReference type="Proteomes" id="UP000317691">
    <property type="component" value="Unassembled WGS sequence"/>
</dbReference>
<dbReference type="Gene3D" id="3.40.50.720">
    <property type="entry name" value="NAD(P)-binding Rossmann-like Domain"/>
    <property type="match status" value="1"/>
</dbReference>
<dbReference type="PRINTS" id="PR00081">
    <property type="entry name" value="GDHRDH"/>
</dbReference>
<evidence type="ECO:0000313" key="4">
    <source>
        <dbReference type="Proteomes" id="UP000317691"/>
    </source>
</evidence>
<gene>
    <name evidence="3" type="ORF">E6K79_08440</name>
</gene>
<dbReference type="GO" id="GO:0016491">
    <property type="term" value="F:oxidoreductase activity"/>
    <property type="evidence" value="ECO:0007669"/>
    <property type="project" value="UniProtKB-KW"/>
</dbReference>
<dbReference type="PROSITE" id="PS00061">
    <property type="entry name" value="ADH_SHORT"/>
    <property type="match status" value="1"/>
</dbReference>
<dbReference type="InterPro" id="IPR002347">
    <property type="entry name" value="SDR_fam"/>
</dbReference>
<protein>
    <submittedName>
        <fullName evidence="3">SDR family NAD(P)-dependent oxidoreductase</fullName>
    </submittedName>
</protein>
<evidence type="ECO:0000256" key="1">
    <source>
        <dbReference type="ARBA" id="ARBA00006484"/>
    </source>
</evidence>
<dbReference type="EMBL" id="VBOZ01000028">
    <property type="protein sequence ID" value="TMQ64007.1"/>
    <property type="molecule type" value="Genomic_DNA"/>
</dbReference>
<name>A0A538TK57_UNCEI</name>
<dbReference type="SUPFAM" id="SSF51735">
    <property type="entry name" value="NAD(P)-binding Rossmann-fold domains"/>
    <property type="match status" value="1"/>
</dbReference>
<proteinExistence type="inferred from homology"/>
<dbReference type="Pfam" id="PF00106">
    <property type="entry name" value="adh_short"/>
    <property type="match status" value="1"/>
</dbReference>
<accession>A0A538TK57</accession>
<comment type="similarity">
    <text evidence="1">Belongs to the short-chain dehydrogenases/reductases (SDR) family.</text>
</comment>
<dbReference type="PANTHER" id="PTHR43639">
    <property type="entry name" value="OXIDOREDUCTASE, SHORT-CHAIN DEHYDROGENASE/REDUCTASE FAMILY (AFU_ORTHOLOGUE AFUA_5G02870)"/>
    <property type="match status" value="1"/>
</dbReference>
<comment type="caution">
    <text evidence="3">The sequence shown here is derived from an EMBL/GenBank/DDBJ whole genome shotgun (WGS) entry which is preliminary data.</text>
</comment>
<dbReference type="PANTHER" id="PTHR43639:SF1">
    <property type="entry name" value="SHORT-CHAIN DEHYDROGENASE_REDUCTASE FAMILY PROTEIN"/>
    <property type="match status" value="1"/>
</dbReference>
<dbReference type="AlphaFoldDB" id="A0A538TK57"/>
<evidence type="ECO:0000313" key="3">
    <source>
        <dbReference type="EMBL" id="TMQ64007.1"/>
    </source>
</evidence>
<dbReference type="InterPro" id="IPR020904">
    <property type="entry name" value="Sc_DH/Rdtase_CS"/>
</dbReference>
<keyword evidence="2" id="KW-0560">Oxidoreductase</keyword>
<sequence length="240" mass="24634">MEMPTVEAALVTGGTGALGRAVVSRFLADGMAVAVTYFSEKEWRDLAAAEADASRSGKLQGFRADLTDEAAARGAVEAAVNSLGGLRVLAHLAGGYAGGVDLEQVDVKTVRQMIDTNLLTAMLAAKHVIPHAKRSGAGRLLFISSRGAIECYPGSGPYAAAKAGLLALAVTLSKELKESGVTANAVLPSVIDTAANRASMPKADHSTWVKPSEIAGLLSYLASRGAQSVSGALIPIYGRA</sequence>